<dbReference type="PANTHER" id="PTHR16155">
    <property type="entry name" value="DED DOMAIN-CONTAINING PROTEIN"/>
    <property type="match status" value="1"/>
</dbReference>
<dbReference type="SMART" id="SM00454">
    <property type="entry name" value="SAM"/>
    <property type="match status" value="2"/>
</dbReference>
<evidence type="ECO:0000313" key="4">
    <source>
        <dbReference type="Proteomes" id="UP000677803"/>
    </source>
</evidence>
<feature type="compositionally biased region" description="Basic and acidic residues" evidence="1">
    <location>
        <begin position="237"/>
        <end position="256"/>
    </location>
</feature>
<evidence type="ECO:0000256" key="1">
    <source>
        <dbReference type="SAM" id="MobiDB-lite"/>
    </source>
</evidence>
<dbReference type="Pfam" id="PF00536">
    <property type="entry name" value="SAM_1"/>
    <property type="match status" value="2"/>
</dbReference>
<dbReference type="InterPro" id="IPR013761">
    <property type="entry name" value="SAM/pointed_sf"/>
</dbReference>
<feature type="region of interest" description="Disordered" evidence="1">
    <location>
        <begin position="1095"/>
        <end position="1115"/>
    </location>
</feature>
<sequence>MFPDRPIAMLLRYRAAGPEVRLGPLISGNWSRELKQRLKETFVVFQVVKMSGSEIETWTAEQVHQWLLTEVKVHPDCADRFTEEEVMGESLVLFEKKDILDMGIKHGPAAKILCYLKTVKAGGGHQSEFPAYVETWTKEQVALWLQQHVKVYAKYADCCLKEDVSGDCLVCFSKQDFLDLGVKSGPAVKILGELRQLNTKPEPQLEPGTHQREAPKPEPSVAKPSQKQPEPQTVPPRRKELGGESRPTGRKEKETSAVEAAPAGSDITVKIQRVLGGLLEKDLKLFHFYLRGHKEPGTEPFSAGELEKKDSVDTAVLLRDRYGAAAPWVTAETLSEIGQQNLALQLEQHISQLEQQHPSRDVLRTETHQGHKLKTLLTCGGSSLDSYDRFVVVVNRSSPEQVQYLQFLSRLDLFCVLDFDPNSVCPGGLCHSYKELRVANLHTPAQFQGQTEAVIKKLNLFKQTSWIFCNGRHDLDSDPDKELDYRSWLRKRCRDVEQLVSFICSPDVFPQGRCLIIFLLLSALDSEKNPLFDTYKSFIKNTEEANIINLCHSRKTYLKWKELIQEKCDFDIDHLSIYDLSLSEINGTIMGLGPQSQASARLLPSAGSSAVVLTKKDEDLLTALDVLCLNECENVYDESSTEFKKFRVEVEEKFYRGAQVRWWNFYFCDRDKEQPFIKRDKYEPVKRMVRSQRDSKEACVLLNLYHAPSCGGTTLVKHVMWDLRHEFRCTVLKDKTLPKAEVSSQVRHLMKLESEKLCPVLLLVDDSKETDLYDLVTCIRQTVEDFTSMTVDAQNCQVIVLNCVRSQTPKDLFRQNNQTKNQFMTDKLTQQEQMDFDKKLYDLKETHEKPESFYSFMVMKSNFDKEYTRKLARDTLENFEFSSKEGRLFGFLALLNTYVAKSEMALSLCEDFFQMKVLRLPEDSVLDRMKPLSNLLIVDRVEDWGGYKGVRILHHAIASACLDELEGSYSLKASDIVMEMLHCDLFFSSGVVKHRLTLAIQRMLIERQRKKDVDERQLFSLLIDKVHSQEGRQAVQQILEEASARFETSASIPQALARYLYKYVRDFPEALKWAEKAKNVKENIFTNDTIGQVHKSNLRSNMDREKQETSHSPEDLQKNLEVAMKGMKAFHRAQELADREDEPQEEMPDDDSEDYPRNSYNYYGNVSMLEIALLVFEILSRLPFFEKHNPMKKKYLQSFLGGKIPITSVYKENSEINNKYVDIIREHHQFLVDLKSKVKELFENLNCYFTYIKVNSKFDMMNHRTVSENFKKYVELFCTTPEERREEQENKSSLNLKLDIEERKLFLERNQADTFSGILQHLDKPPEEVERITECYAFLQGKIDNQRQRTQMQINYVLSNIVLYHLKPKSKHVKKYRDLRILLNEILQDVGLNHLFPDPYYLALLLFWPSPTENNTEIPKYVSLIRKSSHKNLYKLFQRRSTIAHFYLGKEEGLKRLFSKPSLDADFLPELRRDALAQLWRNGDIFKEEAIVRRLHRVRGTTEQGEVYANYGTQKIPVRPAHIGGIRSGFSTEKVSFFIGFAINGPLAYDIKYEN</sequence>
<feature type="region of interest" description="Disordered" evidence="1">
    <location>
        <begin position="194"/>
        <end position="261"/>
    </location>
</feature>
<dbReference type="SMART" id="SM01289">
    <property type="entry name" value="PYRIN"/>
    <property type="match status" value="1"/>
</dbReference>
<feature type="domain" description="SAM" evidence="2">
    <location>
        <begin position="136"/>
        <end position="182"/>
    </location>
</feature>
<proteinExistence type="predicted"/>
<dbReference type="InterPro" id="IPR004020">
    <property type="entry name" value="DAPIN"/>
</dbReference>
<keyword evidence="4" id="KW-1185">Reference proteome</keyword>
<evidence type="ECO:0000259" key="2">
    <source>
        <dbReference type="PROSITE" id="PS50105"/>
    </source>
</evidence>
<dbReference type="EMBL" id="CAJRST010000002">
    <property type="protein sequence ID" value="CAG5860833.1"/>
    <property type="molecule type" value="Genomic_DNA"/>
</dbReference>
<accession>A0A8S4AJ96</accession>
<reference evidence="3" key="1">
    <citation type="submission" date="2021-05" db="EMBL/GenBank/DDBJ databases">
        <authorList>
            <person name="Tigano A."/>
        </authorList>
    </citation>
    <scope>NUCLEOTIDE SEQUENCE</scope>
</reference>
<gene>
    <name evidence="3" type="ORF">MMEN_LOCUS895</name>
</gene>
<protein>
    <submittedName>
        <fullName evidence="3">(Atlantic silverside) hypothetical protein</fullName>
    </submittedName>
</protein>
<evidence type="ECO:0000313" key="3">
    <source>
        <dbReference type="EMBL" id="CAG5860833.1"/>
    </source>
</evidence>
<feature type="compositionally biased region" description="Acidic residues" evidence="1">
    <location>
        <begin position="1138"/>
        <end position="1153"/>
    </location>
</feature>
<dbReference type="PROSITE" id="PS50105">
    <property type="entry name" value="SAM_DOMAIN"/>
    <property type="match status" value="2"/>
</dbReference>
<name>A0A8S4AJ96_9TELE</name>
<dbReference type="Gene3D" id="1.10.150.50">
    <property type="entry name" value="Transcription Factor, Ets-1"/>
    <property type="match status" value="2"/>
</dbReference>
<dbReference type="OrthoDB" id="2337140at2759"/>
<feature type="compositionally biased region" description="Basic and acidic residues" evidence="1">
    <location>
        <begin position="1101"/>
        <end position="1115"/>
    </location>
</feature>
<dbReference type="GO" id="GO:0005737">
    <property type="term" value="C:cytoplasm"/>
    <property type="evidence" value="ECO:0007669"/>
    <property type="project" value="TreeGrafter"/>
</dbReference>
<dbReference type="InterPro" id="IPR011029">
    <property type="entry name" value="DEATH-like_dom_sf"/>
</dbReference>
<feature type="domain" description="SAM" evidence="2">
    <location>
        <begin position="58"/>
        <end position="104"/>
    </location>
</feature>
<dbReference type="Pfam" id="PF02758">
    <property type="entry name" value="PYRIN"/>
    <property type="match status" value="1"/>
</dbReference>
<dbReference type="PANTHER" id="PTHR16155:SF18">
    <property type="entry name" value="STERILE ALPHA MOTIF DOMAIN-CONTAINING PROTEIN 9-LIKE"/>
    <property type="match status" value="1"/>
</dbReference>
<organism evidence="3 4">
    <name type="scientific">Menidia menidia</name>
    <name type="common">Atlantic silverside</name>
    <dbReference type="NCBI Taxonomy" id="238744"/>
    <lineage>
        <taxon>Eukaryota</taxon>
        <taxon>Metazoa</taxon>
        <taxon>Chordata</taxon>
        <taxon>Craniata</taxon>
        <taxon>Vertebrata</taxon>
        <taxon>Euteleostomi</taxon>
        <taxon>Actinopterygii</taxon>
        <taxon>Neopterygii</taxon>
        <taxon>Teleostei</taxon>
        <taxon>Neoteleostei</taxon>
        <taxon>Acanthomorphata</taxon>
        <taxon>Ovalentaria</taxon>
        <taxon>Atherinomorphae</taxon>
        <taxon>Atheriniformes</taxon>
        <taxon>Atherinopsidae</taxon>
        <taxon>Menidiinae</taxon>
        <taxon>Menidia</taxon>
    </lineage>
</organism>
<feature type="region of interest" description="Disordered" evidence="1">
    <location>
        <begin position="1133"/>
        <end position="1156"/>
    </location>
</feature>
<dbReference type="SUPFAM" id="SSF47769">
    <property type="entry name" value="SAM/Pointed domain"/>
    <property type="match status" value="2"/>
</dbReference>
<dbReference type="Proteomes" id="UP000677803">
    <property type="component" value="Unassembled WGS sequence"/>
</dbReference>
<dbReference type="SUPFAM" id="SSF47986">
    <property type="entry name" value="DEATH domain"/>
    <property type="match status" value="1"/>
</dbReference>
<dbReference type="Gene3D" id="1.10.533.10">
    <property type="entry name" value="Death Domain, Fas"/>
    <property type="match status" value="1"/>
</dbReference>
<comment type="caution">
    <text evidence="3">The sequence shown here is derived from an EMBL/GenBank/DDBJ whole genome shotgun (WGS) entry which is preliminary data.</text>
</comment>
<dbReference type="InterPro" id="IPR001660">
    <property type="entry name" value="SAM"/>
</dbReference>